<feature type="domain" description="MEDS" evidence="3">
    <location>
        <begin position="16"/>
        <end position="162"/>
    </location>
</feature>
<dbReference type="PANTHER" id="PTHR35526">
    <property type="entry name" value="ANTI-SIGMA-F FACTOR RSBW-RELATED"/>
    <property type="match status" value="1"/>
</dbReference>
<keyword evidence="5" id="KW-1185">Reference proteome</keyword>
<dbReference type="InterPro" id="IPR047718">
    <property type="entry name" value="RsbA-like_anti_sig"/>
</dbReference>
<dbReference type="Gene3D" id="3.30.565.10">
    <property type="entry name" value="Histidine kinase-like ATPase, C-terminal domain"/>
    <property type="match status" value="1"/>
</dbReference>
<dbReference type="EMBL" id="JADBEM010000001">
    <property type="protein sequence ID" value="MBE1607342.1"/>
    <property type="molecule type" value="Genomic_DNA"/>
</dbReference>
<evidence type="ECO:0000259" key="2">
    <source>
        <dbReference type="Pfam" id="PF13581"/>
    </source>
</evidence>
<keyword evidence="1" id="KW-0723">Serine/threonine-protein kinase</keyword>
<accession>A0A927MW29</accession>
<dbReference type="InterPro" id="IPR036890">
    <property type="entry name" value="HATPase_C_sf"/>
</dbReference>
<evidence type="ECO:0008006" key="6">
    <source>
        <dbReference type="Google" id="ProtNLM"/>
    </source>
</evidence>
<dbReference type="PANTHER" id="PTHR35526:SF3">
    <property type="entry name" value="ANTI-SIGMA-F FACTOR RSBW"/>
    <property type="match status" value="1"/>
</dbReference>
<comment type="caution">
    <text evidence="4">The sequence shown here is derived from an EMBL/GenBank/DDBJ whole genome shotgun (WGS) entry which is preliminary data.</text>
</comment>
<dbReference type="GO" id="GO:0004674">
    <property type="term" value="F:protein serine/threonine kinase activity"/>
    <property type="evidence" value="ECO:0007669"/>
    <property type="project" value="UniProtKB-KW"/>
</dbReference>
<evidence type="ECO:0000259" key="3">
    <source>
        <dbReference type="Pfam" id="PF14417"/>
    </source>
</evidence>
<name>A0A927MW29_9ACTN</name>
<dbReference type="InterPro" id="IPR050267">
    <property type="entry name" value="Anti-sigma-factor_SerPK"/>
</dbReference>
<dbReference type="CDD" id="cd16936">
    <property type="entry name" value="HATPase_RsbW-like"/>
    <property type="match status" value="1"/>
</dbReference>
<keyword evidence="1" id="KW-0808">Transferase</keyword>
<evidence type="ECO:0000313" key="4">
    <source>
        <dbReference type="EMBL" id="MBE1607342.1"/>
    </source>
</evidence>
<feature type="domain" description="Histidine kinase/HSP90-like ATPase" evidence="2">
    <location>
        <begin position="205"/>
        <end position="311"/>
    </location>
</feature>
<dbReference type="AlphaFoldDB" id="A0A927MW29"/>
<keyword evidence="1" id="KW-0418">Kinase</keyword>
<gene>
    <name evidence="4" type="ORF">HEB94_004190</name>
</gene>
<evidence type="ECO:0000313" key="5">
    <source>
        <dbReference type="Proteomes" id="UP000638648"/>
    </source>
</evidence>
<organism evidence="4 5">
    <name type="scientific">Actinopolymorpha pittospori</name>
    <dbReference type="NCBI Taxonomy" id="648752"/>
    <lineage>
        <taxon>Bacteria</taxon>
        <taxon>Bacillati</taxon>
        <taxon>Actinomycetota</taxon>
        <taxon>Actinomycetes</taxon>
        <taxon>Propionibacteriales</taxon>
        <taxon>Actinopolymorphaceae</taxon>
        <taxon>Actinopolymorpha</taxon>
    </lineage>
</organism>
<dbReference type="InterPro" id="IPR025847">
    <property type="entry name" value="MEDS_domain"/>
</dbReference>
<dbReference type="InterPro" id="IPR003594">
    <property type="entry name" value="HATPase_dom"/>
</dbReference>
<protein>
    <recommendedName>
        <fullName evidence="6">Anti-sigma regulatory factor (Ser/Thr protein kinase)</fullName>
    </recommendedName>
</protein>
<dbReference type="Pfam" id="PF13581">
    <property type="entry name" value="HATPase_c_2"/>
    <property type="match status" value="1"/>
</dbReference>
<dbReference type="RefSeq" id="WP_192751305.1">
    <property type="nucleotide sequence ID" value="NZ_BAABJL010000039.1"/>
</dbReference>
<dbReference type="Pfam" id="PF14417">
    <property type="entry name" value="MEDS"/>
    <property type="match status" value="1"/>
</dbReference>
<dbReference type="NCBIfam" id="NF041045">
    <property type="entry name" value="RsbA_anti_sig"/>
    <property type="match status" value="1"/>
</dbReference>
<reference evidence="4" key="1">
    <citation type="submission" date="2020-10" db="EMBL/GenBank/DDBJ databases">
        <title>Sequencing the genomes of 1000 actinobacteria strains.</title>
        <authorList>
            <person name="Klenk H.-P."/>
        </authorList>
    </citation>
    <scope>NUCLEOTIDE SEQUENCE</scope>
    <source>
        <strain evidence="4">DSM 45354</strain>
    </source>
</reference>
<dbReference type="Proteomes" id="UP000638648">
    <property type="component" value="Unassembled WGS sequence"/>
</dbReference>
<proteinExistence type="predicted"/>
<sequence>MGLVDDQRAPGGELLHVALFYTHISEYVDGVLGVIDSRNGERPTLVAVSAPVIDLLREKLGDRATGIHFVNVREAGRNPTRVTPVLLRFADEHPDQHIVIVCEPIWPERTAAEYGAAVQSEALANLAFAGRTATIVCAYHVSTVHGAIVHDAAVDDAVRTHPVVVDSDGDRWESLRYADQVQLATDALHPLPKPPTAPETLTFEVADEGELREFVTTHATRAGLRGRRLDDLLYAVAEAANDIVARTSGPDRLRIWRSDERLVCELHSTGQLDPLAGRLPEDGDSRGLLLASEVADLVQIDAHPTGATVRIHVDIQRQ</sequence>
<evidence type="ECO:0000256" key="1">
    <source>
        <dbReference type="ARBA" id="ARBA00022527"/>
    </source>
</evidence>